<evidence type="ECO:0008006" key="2">
    <source>
        <dbReference type="Google" id="ProtNLM"/>
    </source>
</evidence>
<organism evidence="1">
    <name type="scientific">viral metagenome</name>
    <dbReference type="NCBI Taxonomy" id="1070528"/>
    <lineage>
        <taxon>unclassified sequences</taxon>
        <taxon>metagenomes</taxon>
        <taxon>organismal metagenomes</taxon>
    </lineage>
</organism>
<accession>A0A6C0LRM6</accession>
<proteinExistence type="predicted"/>
<dbReference type="AlphaFoldDB" id="A0A6C0LRM6"/>
<dbReference type="InterPro" id="IPR038336">
    <property type="entry name" value="NET_sf"/>
</dbReference>
<reference evidence="1" key="1">
    <citation type="journal article" date="2020" name="Nature">
        <title>Giant virus diversity and host interactions through global metagenomics.</title>
        <authorList>
            <person name="Schulz F."/>
            <person name="Roux S."/>
            <person name="Paez-Espino D."/>
            <person name="Jungbluth S."/>
            <person name="Walsh D.A."/>
            <person name="Denef V.J."/>
            <person name="McMahon K.D."/>
            <person name="Konstantinidis K.T."/>
            <person name="Eloe-Fadrosh E.A."/>
            <person name="Kyrpides N.C."/>
            <person name="Woyke T."/>
        </authorList>
    </citation>
    <scope>NUCLEOTIDE SEQUENCE</scope>
    <source>
        <strain evidence="1">GVMAG-S-1014582-52</strain>
    </source>
</reference>
<protein>
    <recommendedName>
        <fullName evidence="2">NET domain-containing protein</fullName>
    </recommendedName>
</protein>
<name>A0A6C0LRM6_9ZZZZ</name>
<dbReference type="Gene3D" id="1.20.1270.220">
    <property type="match status" value="1"/>
</dbReference>
<dbReference type="EMBL" id="MN740556">
    <property type="protein sequence ID" value="QHU33247.1"/>
    <property type="molecule type" value="Genomic_DNA"/>
</dbReference>
<sequence length="146" mass="17208">MDKKKSKYSHDDRKRIVKEIEGLKNDTDYIAIFEILTESENSYTQNSNGVFLNLSKVNDKTLDKINKYLCKVNKRKISQIDVKIDIIPDSQLLESERTYKLSNYEKNILKQRELKKVLNEEIDYEIMRLSSKKTNKLKKNNKSISA</sequence>
<evidence type="ECO:0000313" key="1">
    <source>
        <dbReference type="EMBL" id="QHU33247.1"/>
    </source>
</evidence>